<dbReference type="PROSITE" id="PS50932">
    <property type="entry name" value="HTH_LACI_2"/>
    <property type="match status" value="1"/>
</dbReference>
<name>A0A3R5VXD8_9FIRM</name>
<evidence type="ECO:0000313" key="7">
    <source>
        <dbReference type="Proteomes" id="UP000283738"/>
    </source>
</evidence>
<gene>
    <name evidence="6" type="ORF">DWY29_03555</name>
    <name evidence="5" type="ORF">DWY96_00895</name>
</gene>
<feature type="domain" description="HTH lacI-type" evidence="4">
    <location>
        <begin position="2"/>
        <end position="56"/>
    </location>
</feature>
<dbReference type="PROSITE" id="PS00356">
    <property type="entry name" value="HTH_LACI_1"/>
    <property type="match status" value="1"/>
</dbReference>
<evidence type="ECO:0000313" key="6">
    <source>
        <dbReference type="EMBL" id="RGR70347.1"/>
    </source>
</evidence>
<dbReference type="SUPFAM" id="SSF53822">
    <property type="entry name" value="Periplasmic binding protein-like I"/>
    <property type="match status" value="1"/>
</dbReference>
<dbReference type="InterPro" id="IPR025997">
    <property type="entry name" value="SBP_2_dom"/>
</dbReference>
<dbReference type="Pfam" id="PF00356">
    <property type="entry name" value="LacI"/>
    <property type="match status" value="1"/>
</dbReference>
<keyword evidence="3" id="KW-0804">Transcription</keyword>
<dbReference type="InterPro" id="IPR010982">
    <property type="entry name" value="Lambda_DNA-bd_dom_sf"/>
</dbReference>
<keyword evidence="2 5" id="KW-0238">DNA-binding</keyword>
<dbReference type="RefSeq" id="WP_021923829.1">
    <property type="nucleotide sequence ID" value="NZ_CAKZTK010000005.1"/>
</dbReference>
<dbReference type="AlphaFoldDB" id="A0A3R5VXD8"/>
<evidence type="ECO:0000259" key="4">
    <source>
        <dbReference type="PROSITE" id="PS50932"/>
    </source>
</evidence>
<dbReference type="SUPFAM" id="SSF47413">
    <property type="entry name" value="lambda repressor-like DNA-binding domains"/>
    <property type="match status" value="1"/>
</dbReference>
<protein>
    <submittedName>
        <fullName evidence="5">LacI family DNA-binding transcriptional regulator</fullName>
    </submittedName>
</protein>
<dbReference type="Gene3D" id="3.40.50.2300">
    <property type="match status" value="2"/>
</dbReference>
<organism evidence="5 7">
    <name type="scientific">Roseburia inulinivorans</name>
    <dbReference type="NCBI Taxonomy" id="360807"/>
    <lineage>
        <taxon>Bacteria</taxon>
        <taxon>Bacillati</taxon>
        <taxon>Bacillota</taxon>
        <taxon>Clostridia</taxon>
        <taxon>Lachnospirales</taxon>
        <taxon>Lachnospiraceae</taxon>
        <taxon>Roseburia</taxon>
    </lineage>
</organism>
<dbReference type="InterPro" id="IPR028082">
    <property type="entry name" value="Peripla_BP_I"/>
</dbReference>
<dbReference type="Proteomes" id="UP000283738">
    <property type="component" value="Unassembled WGS sequence"/>
</dbReference>
<dbReference type="GO" id="GO:0000976">
    <property type="term" value="F:transcription cis-regulatory region binding"/>
    <property type="evidence" value="ECO:0007669"/>
    <property type="project" value="TreeGrafter"/>
</dbReference>
<evidence type="ECO:0000313" key="5">
    <source>
        <dbReference type="EMBL" id="RGQ55903.1"/>
    </source>
</evidence>
<evidence type="ECO:0000313" key="8">
    <source>
        <dbReference type="Proteomes" id="UP000285820"/>
    </source>
</evidence>
<evidence type="ECO:0000256" key="1">
    <source>
        <dbReference type="ARBA" id="ARBA00023015"/>
    </source>
</evidence>
<dbReference type="EMBL" id="QRUN01000003">
    <property type="protein sequence ID" value="RGR70347.1"/>
    <property type="molecule type" value="Genomic_DNA"/>
</dbReference>
<dbReference type="GO" id="GO:0003700">
    <property type="term" value="F:DNA-binding transcription factor activity"/>
    <property type="evidence" value="ECO:0007669"/>
    <property type="project" value="TreeGrafter"/>
</dbReference>
<dbReference type="SMART" id="SM00354">
    <property type="entry name" value="HTH_LACI"/>
    <property type="match status" value="1"/>
</dbReference>
<sequence>MTTLKDIAAAAGVSIGTVDRALKDRGRVNPQVAQHIKDLAKEMDYHPNKIASGLVNRSRNYKIAVILHITGNDFFNEVLKGVKKAEKEIRDYGMSVDIYPCDDFDASMQLSNIEKAIENGANAIIIVPINDPCISKKIRQLNKDNIPVVFLTAYLNRIAPLSSIHCDYYRSGRIGARLLQLISGGNGHVMAFFPSSAMFGNNSRKQGFESYFTEASTTLSLTGVIELTNNPVKNLSLVREELTIHPEVDHIIFNGDSSIALSVLTELDRPVKAVFYDFSAETKAALKSGLIDAAILQAPKDQGYQSVNVLFQYFSSKKIPQKEILMESQILLKECID</sequence>
<reference evidence="7 8" key="1">
    <citation type="submission" date="2018-08" db="EMBL/GenBank/DDBJ databases">
        <title>A genome reference for cultivated species of the human gut microbiota.</title>
        <authorList>
            <person name="Zou Y."/>
            <person name="Xue W."/>
            <person name="Luo G."/>
        </authorList>
    </citation>
    <scope>NUCLEOTIDE SEQUENCE [LARGE SCALE GENOMIC DNA]</scope>
    <source>
        <strain evidence="6 8">AF24-4</strain>
        <strain evidence="5 7">AF28-15</strain>
    </source>
</reference>
<accession>A0A3R5VXD8</accession>
<dbReference type="CDD" id="cd06307">
    <property type="entry name" value="PBP1_sugar_binding"/>
    <property type="match status" value="1"/>
</dbReference>
<dbReference type="EMBL" id="QRTF01000001">
    <property type="protein sequence ID" value="RGQ55903.1"/>
    <property type="molecule type" value="Genomic_DNA"/>
</dbReference>
<dbReference type="PANTHER" id="PTHR30146:SF144">
    <property type="entry name" value="LACI-FAMILY TRANSCRIPTION REGULATOR"/>
    <property type="match status" value="1"/>
</dbReference>
<comment type="caution">
    <text evidence="5">The sequence shown here is derived from an EMBL/GenBank/DDBJ whole genome shotgun (WGS) entry which is preliminary data.</text>
</comment>
<dbReference type="Gene3D" id="1.10.260.40">
    <property type="entry name" value="lambda repressor-like DNA-binding domains"/>
    <property type="match status" value="1"/>
</dbReference>
<evidence type="ECO:0000256" key="2">
    <source>
        <dbReference type="ARBA" id="ARBA00023125"/>
    </source>
</evidence>
<dbReference type="InterPro" id="IPR000843">
    <property type="entry name" value="HTH_LacI"/>
</dbReference>
<dbReference type="CDD" id="cd01392">
    <property type="entry name" value="HTH_LacI"/>
    <property type="match status" value="1"/>
</dbReference>
<evidence type="ECO:0000256" key="3">
    <source>
        <dbReference type="ARBA" id="ARBA00023163"/>
    </source>
</evidence>
<dbReference type="PANTHER" id="PTHR30146">
    <property type="entry name" value="LACI-RELATED TRANSCRIPTIONAL REPRESSOR"/>
    <property type="match status" value="1"/>
</dbReference>
<dbReference type="Proteomes" id="UP000285820">
    <property type="component" value="Unassembled WGS sequence"/>
</dbReference>
<keyword evidence="1" id="KW-0805">Transcription regulation</keyword>
<proteinExistence type="predicted"/>
<dbReference type="GeneID" id="75163357"/>
<dbReference type="Pfam" id="PF13407">
    <property type="entry name" value="Peripla_BP_4"/>
    <property type="match status" value="1"/>
</dbReference>